<comment type="caution">
    <text evidence="2">The sequence shown here is derived from an EMBL/GenBank/DDBJ whole genome shotgun (WGS) entry which is preliminary data.</text>
</comment>
<dbReference type="GO" id="GO:0004523">
    <property type="term" value="F:RNA-DNA hybrid ribonuclease activity"/>
    <property type="evidence" value="ECO:0007669"/>
    <property type="project" value="InterPro"/>
</dbReference>
<evidence type="ECO:0000259" key="1">
    <source>
        <dbReference type="Pfam" id="PF13456"/>
    </source>
</evidence>
<dbReference type="EMBL" id="JAZDWU010000012">
    <property type="protein sequence ID" value="KAK9983613.1"/>
    <property type="molecule type" value="Genomic_DNA"/>
</dbReference>
<dbReference type="Pfam" id="PF13456">
    <property type="entry name" value="RVT_3"/>
    <property type="match status" value="1"/>
</dbReference>
<dbReference type="PANTHER" id="PTHR34023">
    <property type="entry name" value="RNASE H DOMAIN-CONTAINING PROTEIN"/>
    <property type="match status" value="1"/>
</dbReference>
<dbReference type="InterPro" id="IPR036397">
    <property type="entry name" value="RNaseH_sf"/>
</dbReference>
<dbReference type="InterPro" id="IPR002156">
    <property type="entry name" value="RNaseH_domain"/>
</dbReference>
<dbReference type="AlphaFoldDB" id="A0AAW2BDY9"/>
<gene>
    <name evidence="2" type="ORF">SO802_033138</name>
</gene>
<keyword evidence="3" id="KW-1185">Reference proteome</keyword>
<reference evidence="2 3" key="1">
    <citation type="submission" date="2024-01" db="EMBL/GenBank/DDBJ databases">
        <title>A telomere-to-telomere, gap-free genome of sweet tea (Lithocarpus litseifolius).</title>
        <authorList>
            <person name="Zhou J."/>
        </authorList>
    </citation>
    <scope>NUCLEOTIDE SEQUENCE [LARGE SCALE GENOMIC DNA]</scope>
    <source>
        <strain evidence="2">Zhou-2022a</strain>
        <tissue evidence="2">Leaf</tissue>
    </source>
</reference>
<dbReference type="PANTHER" id="PTHR34023:SF4">
    <property type="entry name" value="RNASE H TYPE-1 DOMAIN-CONTAINING PROTEIN"/>
    <property type="match status" value="1"/>
</dbReference>
<organism evidence="2 3">
    <name type="scientific">Lithocarpus litseifolius</name>
    <dbReference type="NCBI Taxonomy" id="425828"/>
    <lineage>
        <taxon>Eukaryota</taxon>
        <taxon>Viridiplantae</taxon>
        <taxon>Streptophyta</taxon>
        <taxon>Embryophyta</taxon>
        <taxon>Tracheophyta</taxon>
        <taxon>Spermatophyta</taxon>
        <taxon>Magnoliopsida</taxon>
        <taxon>eudicotyledons</taxon>
        <taxon>Gunneridae</taxon>
        <taxon>Pentapetalae</taxon>
        <taxon>rosids</taxon>
        <taxon>fabids</taxon>
        <taxon>Fagales</taxon>
        <taxon>Fagaceae</taxon>
        <taxon>Lithocarpus</taxon>
    </lineage>
</organism>
<proteinExistence type="predicted"/>
<feature type="domain" description="RNase H type-1" evidence="1">
    <location>
        <begin position="3"/>
        <end position="36"/>
    </location>
</feature>
<dbReference type="GO" id="GO:0003676">
    <property type="term" value="F:nucleic acid binding"/>
    <property type="evidence" value="ECO:0007669"/>
    <property type="project" value="InterPro"/>
</dbReference>
<evidence type="ECO:0000313" key="3">
    <source>
        <dbReference type="Proteomes" id="UP001459277"/>
    </source>
</evidence>
<dbReference type="Gene3D" id="3.30.420.10">
    <property type="entry name" value="Ribonuclease H-like superfamily/Ribonuclease H"/>
    <property type="match status" value="1"/>
</dbReference>
<accession>A0AAW2BDY9</accession>
<dbReference type="Proteomes" id="UP001459277">
    <property type="component" value="Unassembled WGS sequence"/>
</dbReference>
<protein>
    <recommendedName>
        <fullName evidence="1">RNase H type-1 domain-containing protein</fullName>
    </recommendedName>
</protein>
<name>A0AAW2BDY9_9ROSI</name>
<evidence type="ECO:0000313" key="2">
    <source>
        <dbReference type="EMBL" id="KAK9983613.1"/>
    </source>
</evidence>
<sequence length="78" mass="8925">MPIIDDCRQLISRIPQVRIGHCYREANSCADFLAKMGSSQTRKFILYNDPPVDLEELISSDAVGMYHNRLLSKLYLPP</sequence>